<comment type="caution">
    <text evidence="1">The sequence shown here is derived from an EMBL/GenBank/DDBJ whole genome shotgun (WGS) entry which is preliminary data.</text>
</comment>
<dbReference type="AlphaFoldDB" id="A0A366DCS9"/>
<dbReference type="EMBL" id="QNRE01000012">
    <property type="protein sequence ID" value="RBO87058.1"/>
    <property type="molecule type" value="Genomic_DNA"/>
</dbReference>
<dbReference type="Proteomes" id="UP000252586">
    <property type="component" value="Unassembled WGS sequence"/>
</dbReference>
<protein>
    <submittedName>
        <fullName evidence="1">Uncharacterized protein</fullName>
    </submittedName>
</protein>
<dbReference type="RefSeq" id="WP_067505044.1">
    <property type="nucleotide sequence ID" value="NZ_QNRE01000012.1"/>
</dbReference>
<proteinExistence type="predicted"/>
<accession>A0A366DCS9</accession>
<evidence type="ECO:0000313" key="1">
    <source>
        <dbReference type="EMBL" id="RBO87058.1"/>
    </source>
</evidence>
<gene>
    <name evidence="1" type="ORF">DFR74_112238</name>
</gene>
<organism evidence="1 2">
    <name type="scientific">Nocardia puris</name>
    <dbReference type="NCBI Taxonomy" id="208602"/>
    <lineage>
        <taxon>Bacteria</taxon>
        <taxon>Bacillati</taxon>
        <taxon>Actinomycetota</taxon>
        <taxon>Actinomycetes</taxon>
        <taxon>Mycobacteriales</taxon>
        <taxon>Nocardiaceae</taxon>
        <taxon>Nocardia</taxon>
    </lineage>
</organism>
<reference evidence="1 2" key="1">
    <citation type="submission" date="2018-06" db="EMBL/GenBank/DDBJ databases">
        <title>Genomic Encyclopedia of Type Strains, Phase IV (KMG-IV): sequencing the most valuable type-strain genomes for metagenomic binning, comparative biology and taxonomic classification.</title>
        <authorList>
            <person name="Goeker M."/>
        </authorList>
    </citation>
    <scope>NUCLEOTIDE SEQUENCE [LARGE SCALE GENOMIC DNA]</scope>
    <source>
        <strain evidence="1 2">DSM 44599</strain>
    </source>
</reference>
<sequence length="112" mass="12713">MPDQTHRRAAHLYRAEVCKGRAALGRPCLCAAYARIPDRWRARIARHLRDFADEIHRDTAPLAFGGYWNHTPDGIRVVVTDGIQVGPRVPGCPLWYMADDYDRAWEGMSHGS</sequence>
<evidence type="ECO:0000313" key="2">
    <source>
        <dbReference type="Proteomes" id="UP000252586"/>
    </source>
</evidence>
<name>A0A366DCS9_9NOCA</name>
<dbReference type="OrthoDB" id="3354399at2"/>
<dbReference type="STRING" id="1210090.GCA_001613185_01377"/>
<keyword evidence="2" id="KW-1185">Reference proteome</keyword>